<feature type="region of interest" description="Disordered" evidence="1">
    <location>
        <begin position="15"/>
        <end position="408"/>
    </location>
</feature>
<feature type="compositionally biased region" description="Polar residues" evidence="1">
    <location>
        <begin position="358"/>
        <end position="368"/>
    </location>
</feature>
<evidence type="ECO:0000313" key="3">
    <source>
        <dbReference type="Proteomes" id="UP001337655"/>
    </source>
</evidence>
<dbReference type="GeneID" id="89921369"/>
<dbReference type="RefSeq" id="XP_064663519.1">
    <property type="nucleotide sequence ID" value="XM_064797285.1"/>
</dbReference>
<feature type="compositionally biased region" description="Basic and acidic residues" evidence="1">
    <location>
        <begin position="119"/>
        <end position="136"/>
    </location>
</feature>
<comment type="caution">
    <text evidence="2">The sequence shown here is derived from an EMBL/GenBank/DDBJ whole genome shotgun (WGS) entry which is preliminary data.</text>
</comment>
<gene>
    <name evidence="2" type="ORF">LTR77_000017</name>
</gene>
<proteinExistence type="predicted"/>
<evidence type="ECO:0000313" key="2">
    <source>
        <dbReference type="EMBL" id="KAK5174881.1"/>
    </source>
</evidence>
<accession>A0AAV9PLM0</accession>
<evidence type="ECO:0000256" key="1">
    <source>
        <dbReference type="SAM" id="MobiDB-lite"/>
    </source>
</evidence>
<dbReference type="AlphaFoldDB" id="A0AAV9PLM0"/>
<feature type="compositionally biased region" description="Basic residues" evidence="1">
    <location>
        <begin position="76"/>
        <end position="85"/>
    </location>
</feature>
<organism evidence="2 3">
    <name type="scientific">Saxophila tyrrhenica</name>
    <dbReference type="NCBI Taxonomy" id="1690608"/>
    <lineage>
        <taxon>Eukaryota</taxon>
        <taxon>Fungi</taxon>
        <taxon>Dikarya</taxon>
        <taxon>Ascomycota</taxon>
        <taxon>Pezizomycotina</taxon>
        <taxon>Dothideomycetes</taxon>
        <taxon>Dothideomycetidae</taxon>
        <taxon>Mycosphaerellales</taxon>
        <taxon>Extremaceae</taxon>
        <taxon>Saxophila</taxon>
    </lineage>
</organism>
<dbReference type="Proteomes" id="UP001337655">
    <property type="component" value="Unassembled WGS sequence"/>
</dbReference>
<feature type="compositionally biased region" description="Polar residues" evidence="1">
    <location>
        <begin position="36"/>
        <end position="45"/>
    </location>
</feature>
<feature type="compositionally biased region" description="Basic residues" evidence="1">
    <location>
        <begin position="108"/>
        <end position="118"/>
    </location>
</feature>
<feature type="compositionally biased region" description="Pro residues" evidence="1">
    <location>
        <begin position="208"/>
        <end position="224"/>
    </location>
</feature>
<feature type="compositionally biased region" description="Pro residues" evidence="1">
    <location>
        <begin position="169"/>
        <end position="178"/>
    </location>
</feature>
<feature type="compositionally biased region" description="Basic and acidic residues" evidence="1">
    <location>
        <begin position="46"/>
        <end position="75"/>
    </location>
</feature>
<feature type="compositionally biased region" description="Basic and acidic residues" evidence="1">
    <location>
        <begin position="144"/>
        <end position="160"/>
    </location>
</feature>
<feature type="compositionally biased region" description="Basic and acidic residues" evidence="1">
    <location>
        <begin position="339"/>
        <end position="350"/>
    </location>
</feature>
<protein>
    <submittedName>
        <fullName evidence="2">Uncharacterized protein</fullName>
    </submittedName>
</protein>
<name>A0AAV9PLM0_9PEZI</name>
<sequence>MEKLILRSVMYGADKIPDSWFEKIPGGYFREKGAQGNDNTNTKSSGPRDSDRRHTSDSRRDRDDGRRREGRGRSDGHRRRHRRSRSSYDGGADSEEDDYYHSEDGRRRSYRERTHRRPRSVDDDRYGYNDGYDRRPRERRYRADRRQSPPRRDRYDDCERPSTGGSGPRPNPYPPNDFAPPAGAQGAGTGPPPTTAHVPGGNPSKHSAPPPLNTQLPTQPPQPSQPWQSAMKPGPYVPYSHVYGQQLAPTSPAAPPPKGYAQNPYAQRAPTAAEAGAGRDYDRQGGLMNKPYDPRSAARRTAPYDGNAETNSDSSPPPHSGPAGRDYSPSNDSFDFWNEDSRASRGRGSEDSEEQQCRARQQFVQPSQPLRAYPPTGYSPPPPSSSMQNDTSDRQQPRGGRGNSSNSD</sequence>
<keyword evidence="3" id="KW-1185">Reference proteome</keyword>
<dbReference type="EMBL" id="JAVRRT010000001">
    <property type="protein sequence ID" value="KAK5174881.1"/>
    <property type="molecule type" value="Genomic_DNA"/>
</dbReference>
<reference evidence="2 3" key="1">
    <citation type="submission" date="2023-08" db="EMBL/GenBank/DDBJ databases">
        <title>Black Yeasts Isolated from many extreme environments.</title>
        <authorList>
            <person name="Coleine C."/>
            <person name="Stajich J.E."/>
            <person name="Selbmann L."/>
        </authorList>
    </citation>
    <scope>NUCLEOTIDE SEQUENCE [LARGE SCALE GENOMIC DNA]</scope>
    <source>
        <strain evidence="2 3">CCFEE 5935</strain>
    </source>
</reference>